<evidence type="ECO:0000256" key="1">
    <source>
        <dbReference type="SAM" id="MobiDB-lite"/>
    </source>
</evidence>
<dbReference type="CDD" id="cd20917">
    <property type="entry name" value="DCAF15-NTD"/>
    <property type="match status" value="1"/>
</dbReference>
<accession>A0A8I6S6V2</accession>
<dbReference type="Pfam" id="PF14939">
    <property type="entry name" value="DCAF15_WD40"/>
    <property type="match status" value="1"/>
</dbReference>
<reference evidence="3" key="1">
    <citation type="submission" date="2022-01" db="UniProtKB">
        <authorList>
            <consortium name="EnsemblMetazoa"/>
        </authorList>
    </citation>
    <scope>IDENTIFICATION</scope>
</reference>
<dbReference type="CDD" id="cd20913">
    <property type="entry name" value="DCAF15-CTD"/>
    <property type="match status" value="1"/>
</dbReference>
<dbReference type="AlphaFoldDB" id="A0A8I6S6V2"/>
<name>A0A8I6S6V2_CIMLE</name>
<organism evidence="3 4">
    <name type="scientific">Cimex lectularius</name>
    <name type="common">Bed bug</name>
    <name type="synonym">Acanthia lectularia</name>
    <dbReference type="NCBI Taxonomy" id="79782"/>
    <lineage>
        <taxon>Eukaryota</taxon>
        <taxon>Metazoa</taxon>
        <taxon>Ecdysozoa</taxon>
        <taxon>Arthropoda</taxon>
        <taxon>Hexapoda</taxon>
        <taxon>Insecta</taxon>
        <taxon>Pterygota</taxon>
        <taxon>Neoptera</taxon>
        <taxon>Paraneoptera</taxon>
        <taxon>Hemiptera</taxon>
        <taxon>Heteroptera</taxon>
        <taxon>Panheteroptera</taxon>
        <taxon>Cimicomorpha</taxon>
        <taxon>Cimicidae</taxon>
        <taxon>Cimex</taxon>
    </lineage>
</organism>
<dbReference type="PANTHER" id="PTHR28541">
    <property type="entry name" value="DDB1- AND CUL4-ASSOCIATED FACTOR 15"/>
    <property type="match status" value="1"/>
</dbReference>
<dbReference type="InterPro" id="IPR038914">
    <property type="entry name" value="DCAF15"/>
</dbReference>
<dbReference type="EnsemblMetazoa" id="XM_014401470.2">
    <property type="protein sequence ID" value="XP_014256956.1"/>
    <property type="gene ID" value="LOC106670834"/>
</dbReference>
<feature type="region of interest" description="Disordered" evidence="1">
    <location>
        <begin position="429"/>
        <end position="452"/>
    </location>
</feature>
<keyword evidence="4" id="KW-1185">Reference proteome</keyword>
<dbReference type="KEGG" id="clec:106670834"/>
<dbReference type="PANTHER" id="PTHR28541:SF1">
    <property type="entry name" value="DDB1- AND CUL4-ASSOCIATED FACTOR 15"/>
    <property type="match status" value="1"/>
</dbReference>
<dbReference type="GeneID" id="106670834"/>
<proteinExistence type="predicted"/>
<dbReference type="InterPro" id="IPR032734">
    <property type="entry name" value="DCAF15_WD40"/>
</dbReference>
<sequence>MNLKKYGRQNLLQKLYNRQIFGQFIRGVSVHHEPTKQLFSKVPDRLVFSLCDTIPNVGNHILMGATRCGQILLTYTYSVDTSTDFAPSFLYRYRLHFWLFRPGRPSAKIAEVQLFDGAQVTEMLTIGLVQWPHDNRRLLVFGSCQGPNSVDIWGSDVEFKSSTYITLTTLPSLQGCDKCKLVASTFSEDEMAANWDAGVGLTCFNHGLTIHTHFSAPHVYTFDPETCLASDGRIVFNTGSFLHVLSMSVENGLETPTYDHSTVIKNRLTFSFLRDRNYSLFLSEYWDCNMIQFLIKKLRQGLQIDQSQLNIYLQYALQRHLLRHSAMKCKFRKDKDLMTCGQLAVMLLDANRPKHKWFSSNNRGSLHLGVTHSKPVKRSFNADNVYDFMESEEICCEPKFKLYRRRCLADKMYEFRSDEELVPLGKEGNENIRPAEVPSLKDNDSKMGVNEKDCVGRPQFKTAEPSIVKAIIADWDLGAEPETEAEKREKVVTGFLAGLGKGGVERKKKWSPLKPHNKERPGDCLRVDFKSAQARNRNQQRAKVELTDEMRKEIKSGLGHQPVTGCSVRFARSYIEIDQEITSTITEIEDDDIGPGFHCALPISAHGSSYSQMEMISNLKAEKLTCPLAVVRQSSLDIEQFCFKAAEAICEMEGYKFWFCSDYDTEIVKVCQVTGEVLGVLFIRLNAEYWDKLWDDGLKRNRADLRNFYETACLYIWNPSTGGVYLEGYKTLRMVPMVAVRPWCPAGKEASILRQSISFIPSLRPRFFIHTVKEGMPILPMNLILDHENLIGFRRMPMDSNH</sequence>
<dbReference type="OMA" id="AHFFHNS"/>
<protein>
    <recommendedName>
        <fullName evidence="2">DDB1- and CUL4-associated factor 15 WD40 repeat-containing domain-containing protein</fullName>
    </recommendedName>
</protein>
<feature type="domain" description="DDB1- and CUL4-associated factor 15 WD40 repeat-containing" evidence="2">
    <location>
        <begin position="35"/>
        <end position="249"/>
    </location>
</feature>
<evidence type="ECO:0000313" key="3">
    <source>
        <dbReference type="EnsemblMetazoa" id="XP_014256956.1"/>
    </source>
</evidence>
<dbReference type="InterPro" id="IPR047319">
    <property type="entry name" value="DCAF15_C"/>
</dbReference>
<dbReference type="RefSeq" id="XP_014256956.1">
    <property type="nucleotide sequence ID" value="XM_014401470.2"/>
</dbReference>
<dbReference type="OrthoDB" id="6354267at2759"/>
<evidence type="ECO:0000313" key="4">
    <source>
        <dbReference type="Proteomes" id="UP000494040"/>
    </source>
</evidence>
<feature type="compositionally biased region" description="Basic and acidic residues" evidence="1">
    <location>
        <begin position="439"/>
        <end position="452"/>
    </location>
</feature>
<dbReference type="GO" id="GO:0080008">
    <property type="term" value="C:Cul4-RING E3 ubiquitin ligase complex"/>
    <property type="evidence" value="ECO:0007669"/>
    <property type="project" value="TreeGrafter"/>
</dbReference>
<evidence type="ECO:0000259" key="2">
    <source>
        <dbReference type="Pfam" id="PF14939"/>
    </source>
</evidence>
<dbReference type="GO" id="GO:0016567">
    <property type="term" value="P:protein ubiquitination"/>
    <property type="evidence" value="ECO:0007669"/>
    <property type="project" value="InterPro"/>
</dbReference>
<dbReference type="Proteomes" id="UP000494040">
    <property type="component" value="Unassembled WGS sequence"/>
</dbReference>